<evidence type="ECO:0000256" key="4">
    <source>
        <dbReference type="ARBA" id="ARBA00023242"/>
    </source>
</evidence>
<evidence type="ECO:0000256" key="2">
    <source>
        <dbReference type="ARBA" id="ARBA00023125"/>
    </source>
</evidence>
<keyword evidence="4" id="KW-0539">Nucleus</keyword>
<evidence type="ECO:0000313" key="8">
    <source>
        <dbReference type="Proteomes" id="UP001210925"/>
    </source>
</evidence>
<dbReference type="InterPro" id="IPR041499">
    <property type="entry name" value="Tfc1/Sfc1_N"/>
</dbReference>
<dbReference type="PANTHER" id="PTHR13230">
    <property type="entry name" value="GENERAL TRANSCRIPTION FACTOR IIIC, POLYPEPTIDE 5"/>
    <property type="match status" value="1"/>
</dbReference>
<name>A0AAD5Y3X4_9FUNG</name>
<dbReference type="Gene3D" id="3.30.200.160">
    <property type="entry name" value="TFIIIC, subcomplex tauA, subunit Sfc1, barrel domain"/>
    <property type="match status" value="1"/>
</dbReference>
<dbReference type="InterPro" id="IPR042536">
    <property type="entry name" value="TFIIIC_tauA_Sfc1"/>
</dbReference>
<proteinExistence type="predicted"/>
<dbReference type="InterPro" id="IPR019136">
    <property type="entry name" value="TF_IIIC_su-5_HTH"/>
</dbReference>
<keyword evidence="8" id="KW-1185">Reference proteome</keyword>
<accession>A0AAD5Y3X4</accession>
<dbReference type="Pfam" id="PF17682">
    <property type="entry name" value="Tau95_N"/>
    <property type="match status" value="1"/>
</dbReference>
<dbReference type="Proteomes" id="UP001210925">
    <property type="component" value="Unassembled WGS sequence"/>
</dbReference>
<sequence length="392" mass="45966">MDLQIKRNKLSVIEFPGYFESVDKILPLLGGVREIKAGLNTGTVKYKPNSCSTPIPGSVVNTQNLVLKIKKLTNKKGQVKYEYEIVGAVEKTVRFRALADFQVKKQDPMYDLLRDMKDLNVDKLFQFELSNGTKVLPPPSFTKLEWHHSYKYVENTIIKEKDHVGRMPKFERSNVVVVDLMNDPIPKECQLDLNELRDSDAQGYEIYQQLVEVFENRPIWTRQALVLLPQFHKVKETRLSKILPYVAYHVQTGCFRSCWIKYGLDPKRDKSVRVYQILDLRIFKKVKDDEKIAGFQQLVDIKEPEYDRLINSLIYIRPTFAEKDGWYIDGHLQVIREMLKKSIRKEEQVPEETVHEELDLDDQVLSTMTQFMKNLHSQEDVLEDYFDILEED</sequence>
<feature type="domain" description="Transcription factor IIIC subunit Tfc1/Sfc1 triple barrel" evidence="6">
    <location>
        <begin position="12"/>
        <end position="103"/>
    </location>
</feature>
<evidence type="ECO:0000313" key="7">
    <source>
        <dbReference type="EMBL" id="KAJ3257348.1"/>
    </source>
</evidence>
<keyword evidence="3" id="KW-0804">Transcription</keyword>
<dbReference type="GO" id="GO:0001003">
    <property type="term" value="F:RNA polymerase III type 2 promoter sequence-specific DNA binding"/>
    <property type="evidence" value="ECO:0007669"/>
    <property type="project" value="TreeGrafter"/>
</dbReference>
<comment type="subcellular location">
    <subcellularLocation>
        <location evidence="1">Nucleus</location>
    </subcellularLocation>
</comment>
<gene>
    <name evidence="7" type="primary">GTF3C5</name>
    <name evidence="7" type="ORF">HK103_004568</name>
</gene>
<evidence type="ECO:0000256" key="3">
    <source>
        <dbReference type="ARBA" id="ARBA00023163"/>
    </source>
</evidence>
<evidence type="ECO:0000259" key="5">
    <source>
        <dbReference type="Pfam" id="PF09734"/>
    </source>
</evidence>
<protein>
    <submittedName>
        <fullName evidence="7">General transcription factor 3C polypeptide 5</fullName>
    </submittedName>
</protein>
<dbReference type="GO" id="GO:0006384">
    <property type="term" value="P:transcription initiation at RNA polymerase III promoter"/>
    <property type="evidence" value="ECO:0007669"/>
    <property type="project" value="InterPro"/>
</dbReference>
<evidence type="ECO:0000259" key="6">
    <source>
        <dbReference type="Pfam" id="PF17682"/>
    </source>
</evidence>
<feature type="domain" description="Transcription factor IIIC subunit 5 HTH" evidence="5">
    <location>
        <begin position="135"/>
        <end position="281"/>
    </location>
</feature>
<dbReference type="AlphaFoldDB" id="A0AAD5Y3X4"/>
<dbReference type="EMBL" id="JADGKB010000039">
    <property type="protein sequence ID" value="KAJ3257348.1"/>
    <property type="molecule type" value="Genomic_DNA"/>
</dbReference>
<evidence type="ECO:0000256" key="1">
    <source>
        <dbReference type="ARBA" id="ARBA00004123"/>
    </source>
</evidence>
<reference evidence="7" key="1">
    <citation type="submission" date="2020-05" db="EMBL/GenBank/DDBJ databases">
        <title>Phylogenomic resolution of chytrid fungi.</title>
        <authorList>
            <person name="Stajich J.E."/>
            <person name="Amses K."/>
            <person name="Simmons R."/>
            <person name="Seto K."/>
            <person name="Myers J."/>
            <person name="Bonds A."/>
            <person name="Quandt C.A."/>
            <person name="Barry K."/>
            <person name="Liu P."/>
            <person name="Grigoriev I."/>
            <person name="Longcore J.E."/>
            <person name="James T.Y."/>
        </authorList>
    </citation>
    <scope>NUCLEOTIDE SEQUENCE</scope>
    <source>
        <strain evidence="7">PLAUS21</strain>
    </source>
</reference>
<dbReference type="PANTHER" id="PTHR13230:SF5">
    <property type="entry name" value="GENERAL TRANSCRIPTION FACTOR 3C POLYPEPTIDE 5"/>
    <property type="match status" value="1"/>
</dbReference>
<keyword evidence="2" id="KW-0238">DNA-binding</keyword>
<dbReference type="GO" id="GO:0000127">
    <property type="term" value="C:transcription factor TFIIIC complex"/>
    <property type="evidence" value="ECO:0007669"/>
    <property type="project" value="InterPro"/>
</dbReference>
<organism evidence="7 8">
    <name type="scientific">Boothiomyces macroporosus</name>
    <dbReference type="NCBI Taxonomy" id="261099"/>
    <lineage>
        <taxon>Eukaryota</taxon>
        <taxon>Fungi</taxon>
        <taxon>Fungi incertae sedis</taxon>
        <taxon>Chytridiomycota</taxon>
        <taxon>Chytridiomycota incertae sedis</taxon>
        <taxon>Chytridiomycetes</taxon>
        <taxon>Rhizophydiales</taxon>
        <taxon>Terramycetaceae</taxon>
        <taxon>Boothiomyces</taxon>
    </lineage>
</organism>
<dbReference type="GO" id="GO:0001002">
    <property type="term" value="F:RNA polymerase III type 1 promoter sequence-specific DNA binding"/>
    <property type="evidence" value="ECO:0007669"/>
    <property type="project" value="TreeGrafter"/>
</dbReference>
<dbReference type="Pfam" id="PF09734">
    <property type="entry name" value="Tau95"/>
    <property type="match status" value="1"/>
</dbReference>
<dbReference type="GO" id="GO:0005634">
    <property type="term" value="C:nucleus"/>
    <property type="evidence" value="ECO:0007669"/>
    <property type="project" value="UniProtKB-SubCell"/>
</dbReference>
<comment type="caution">
    <text evidence="7">The sequence shown here is derived from an EMBL/GenBank/DDBJ whole genome shotgun (WGS) entry which is preliminary data.</text>
</comment>
<dbReference type="InterPro" id="IPR040454">
    <property type="entry name" value="TF_IIIC_Tfc1/Sfc1"/>
</dbReference>